<dbReference type="EMBL" id="FPHY01000133">
    <property type="protein sequence ID" value="SFV86994.1"/>
    <property type="molecule type" value="Genomic_DNA"/>
</dbReference>
<dbReference type="InterPro" id="IPR011079">
    <property type="entry name" value="Ala_racemase_C"/>
</dbReference>
<dbReference type="PRINTS" id="PR00992">
    <property type="entry name" value="ALARACEMASE"/>
</dbReference>
<dbReference type="SMART" id="SM01005">
    <property type="entry name" value="Ala_racemase_C"/>
    <property type="match status" value="1"/>
</dbReference>
<evidence type="ECO:0000313" key="5">
    <source>
        <dbReference type="EMBL" id="SFV86994.1"/>
    </source>
</evidence>
<evidence type="ECO:0000259" key="4">
    <source>
        <dbReference type="SMART" id="SM01005"/>
    </source>
</evidence>
<dbReference type="Pfam" id="PF00842">
    <property type="entry name" value="Ala_racemase_C"/>
    <property type="match status" value="1"/>
</dbReference>
<evidence type="ECO:0000256" key="3">
    <source>
        <dbReference type="ARBA" id="ARBA00023235"/>
    </source>
</evidence>
<evidence type="ECO:0000256" key="2">
    <source>
        <dbReference type="ARBA" id="ARBA00022898"/>
    </source>
</evidence>
<dbReference type="PANTHER" id="PTHR30511:SF0">
    <property type="entry name" value="ALANINE RACEMASE, CATABOLIC-RELATED"/>
    <property type="match status" value="1"/>
</dbReference>
<keyword evidence="2" id="KW-0663">Pyridoxal phosphate</keyword>
<dbReference type="InterPro" id="IPR009006">
    <property type="entry name" value="Ala_racemase/Decarboxylase_C"/>
</dbReference>
<dbReference type="AlphaFoldDB" id="A0A1W1DZ46"/>
<dbReference type="Gene3D" id="2.40.37.10">
    <property type="entry name" value="Lyase, Ornithine Decarboxylase, Chain A, domain 1"/>
    <property type="match status" value="1"/>
</dbReference>
<reference evidence="5" key="1">
    <citation type="submission" date="2016-10" db="EMBL/GenBank/DDBJ databases">
        <authorList>
            <person name="de Groot N.N."/>
        </authorList>
    </citation>
    <scope>NUCLEOTIDE SEQUENCE</scope>
</reference>
<dbReference type="InterPro" id="IPR000821">
    <property type="entry name" value="Ala_racemase"/>
</dbReference>
<dbReference type="GO" id="GO:0008784">
    <property type="term" value="F:alanine racemase activity"/>
    <property type="evidence" value="ECO:0007669"/>
    <property type="project" value="UniProtKB-EC"/>
</dbReference>
<dbReference type="GO" id="GO:0030170">
    <property type="term" value="F:pyridoxal phosphate binding"/>
    <property type="evidence" value="ECO:0007669"/>
    <property type="project" value="TreeGrafter"/>
</dbReference>
<dbReference type="FunFam" id="3.20.20.10:FF:000002">
    <property type="entry name" value="Alanine racemase"/>
    <property type="match status" value="1"/>
</dbReference>
<dbReference type="GO" id="GO:0030632">
    <property type="term" value="P:D-alanine biosynthetic process"/>
    <property type="evidence" value="ECO:0007669"/>
    <property type="project" value="TreeGrafter"/>
</dbReference>
<gene>
    <name evidence="5" type="ORF">MNB_SUP05-SYMBIONT-4-782</name>
</gene>
<dbReference type="Pfam" id="PF01168">
    <property type="entry name" value="Ala_racemase_N"/>
    <property type="match status" value="1"/>
</dbReference>
<dbReference type="HAMAP" id="MF_01201">
    <property type="entry name" value="Ala_racemase"/>
    <property type="match status" value="1"/>
</dbReference>
<dbReference type="InterPro" id="IPR029066">
    <property type="entry name" value="PLP-binding_barrel"/>
</dbReference>
<dbReference type="SUPFAM" id="SSF51419">
    <property type="entry name" value="PLP-binding barrel"/>
    <property type="match status" value="1"/>
</dbReference>
<name>A0A1W1DZ46_9ZZZZ</name>
<accession>A0A1W1DZ46</accession>
<organism evidence="5">
    <name type="scientific">hydrothermal vent metagenome</name>
    <dbReference type="NCBI Taxonomy" id="652676"/>
    <lineage>
        <taxon>unclassified sequences</taxon>
        <taxon>metagenomes</taxon>
        <taxon>ecological metagenomes</taxon>
    </lineage>
</organism>
<evidence type="ECO:0000256" key="1">
    <source>
        <dbReference type="ARBA" id="ARBA00001933"/>
    </source>
</evidence>
<dbReference type="SUPFAM" id="SSF50621">
    <property type="entry name" value="Alanine racemase C-terminal domain-like"/>
    <property type="match status" value="1"/>
</dbReference>
<proteinExistence type="inferred from homology"/>
<dbReference type="GO" id="GO:0005829">
    <property type="term" value="C:cytosol"/>
    <property type="evidence" value="ECO:0007669"/>
    <property type="project" value="TreeGrafter"/>
</dbReference>
<dbReference type="NCBIfam" id="TIGR00492">
    <property type="entry name" value="alr"/>
    <property type="match status" value="1"/>
</dbReference>
<feature type="domain" description="Alanine racemase C-terminal" evidence="4">
    <location>
        <begin position="223"/>
        <end position="347"/>
    </location>
</feature>
<keyword evidence="3 5" id="KW-0413">Isomerase</keyword>
<dbReference type="InterPro" id="IPR001608">
    <property type="entry name" value="Ala_racemase_N"/>
</dbReference>
<sequence>MSAVAVISQSALIHNLSVVKNKSSAKIVAVVKANAYGHHLDLVTPLIENADILAVSSLTEAQTLRQMTNRPILLLSGVFSDEELQQAIELNCQIVVHHSLQIALINNTAHRLNVWVKIDTGMHRLGLLAGEYQQCLTSFKSNSLINIECIMSHFACADELDNPMNQAQLQIFEQSTDDENNRSMANSAGVLSNLASHFDFVRPGIMLYGASPFSDNDFDLQPVMQLSAPITSIKTIQAGEAVGYGVTWRADKATTIAVIGIGYGDGYPRHAKNGTPVLINDTLCSLVGRVSMDMIAVNISDIKASIGDIAILWGDEKLRIETVAEYSNTISYELLTGVNNRVKFIRGA</sequence>
<dbReference type="Gene3D" id="3.20.20.10">
    <property type="entry name" value="Alanine racemase"/>
    <property type="match status" value="1"/>
</dbReference>
<dbReference type="EC" id="5.1.1.1" evidence="5"/>
<comment type="cofactor">
    <cofactor evidence="1">
        <name>pyridoxal 5'-phosphate</name>
        <dbReference type="ChEBI" id="CHEBI:597326"/>
    </cofactor>
</comment>
<protein>
    <submittedName>
        <fullName evidence="5">Alanine racemase</fullName>
        <ecNumber evidence="5">5.1.1.1</ecNumber>
    </submittedName>
</protein>
<dbReference type="PANTHER" id="PTHR30511">
    <property type="entry name" value="ALANINE RACEMASE"/>
    <property type="match status" value="1"/>
</dbReference>